<dbReference type="EMBL" id="BSYO01000012">
    <property type="protein sequence ID" value="GMH13084.1"/>
    <property type="molecule type" value="Genomic_DNA"/>
</dbReference>
<dbReference type="PANTHER" id="PTHR33699:SF3">
    <property type="entry name" value="OS06G0347300 PROTEIN"/>
    <property type="match status" value="1"/>
</dbReference>
<comment type="caution">
    <text evidence="2">The sequence shown here is derived from an EMBL/GenBank/DDBJ whole genome shotgun (WGS) entry which is preliminary data.</text>
</comment>
<feature type="compositionally biased region" description="Basic and acidic residues" evidence="1">
    <location>
        <begin position="97"/>
        <end position="108"/>
    </location>
</feature>
<organism evidence="2 3">
    <name type="scientific">Nepenthes gracilis</name>
    <name type="common">Slender pitcher plant</name>
    <dbReference type="NCBI Taxonomy" id="150966"/>
    <lineage>
        <taxon>Eukaryota</taxon>
        <taxon>Viridiplantae</taxon>
        <taxon>Streptophyta</taxon>
        <taxon>Embryophyta</taxon>
        <taxon>Tracheophyta</taxon>
        <taxon>Spermatophyta</taxon>
        <taxon>Magnoliopsida</taxon>
        <taxon>eudicotyledons</taxon>
        <taxon>Gunneridae</taxon>
        <taxon>Pentapetalae</taxon>
        <taxon>Caryophyllales</taxon>
        <taxon>Nepenthaceae</taxon>
        <taxon>Nepenthes</taxon>
    </lineage>
</organism>
<evidence type="ECO:0000313" key="2">
    <source>
        <dbReference type="EMBL" id="GMH13084.1"/>
    </source>
</evidence>
<dbReference type="AlphaFoldDB" id="A0AAD3SM10"/>
<evidence type="ECO:0000256" key="1">
    <source>
        <dbReference type="SAM" id="MobiDB-lite"/>
    </source>
</evidence>
<gene>
    <name evidence="2" type="ORF">Nepgr_014925</name>
</gene>
<keyword evidence="3" id="KW-1185">Reference proteome</keyword>
<name>A0AAD3SM10_NEPGR</name>
<accession>A0AAD3SM10</accession>
<protein>
    <submittedName>
        <fullName evidence="2">Uncharacterized protein</fullName>
    </submittedName>
</protein>
<dbReference type="Proteomes" id="UP001279734">
    <property type="component" value="Unassembled WGS sequence"/>
</dbReference>
<sequence>MQKAWKRRGKAQIPAFGDWEYVNQLPITQYFESARQAGLLRYPSSSSSSGECDLHRRRAAVAVPPPAAAPDLCAAYCKKPRTAVSVPPPMKGRGRERKQCHVGREGRKQGGGKKVFDVTVTGPPKNHRRHPAVTEQERNYPNDVVPVPVSQPRIPRRTPKAVDEDLYQIPPHLLRASRRKSKLGFISRCWKLPCGL</sequence>
<feature type="region of interest" description="Disordered" evidence="1">
    <location>
        <begin position="85"/>
        <end position="155"/>
    </location>
</feature>
<evidence type="ECO:0000313" key="3">
    <source>
        <dbReference type="Proteomes" id="UP001279734"/>
    </source>
</evidence>
<dbReference type="PANTHER" id="PTHR33699">
    <property type="entry name" value="EXPRESSED PROTEIN"/>
    <property type="match status" value="1"/>
</dbReference>
<proteinExistence type="predicted"/>
<reference evidence="2" key="1">
    <citation type="submission" date="2023-05" db="EMBL/GenBank/DDBJ databases">
        <title>Nepenthes gracilis genome sequencing.</title>
        <authorList>
            <person name="Fukushima K."/>
        </authorList>
    </citation>
    <scope>NUCLEOTIDE SEQUENCE</scope>
    <source>
        <strain evidence="2">SING2019-196</strain>
    </source>
</reference>